<evidence type="ECO:0000313" key="3">
    <source>
        <dbReference type="Proteomes" id="UP001529275"/>
    </source>
</evidence>
<dbReference type="SUPFAM" id="SSF53067">
    <property type="entry name" value="Actin-like ATPase domain"/>
    <property type="match status" value="1"/>
</dbReference>
<dbReference type="PANTHER" id="PTHR18964:SF170">
    <property type="entry name" value="SUGAR KINASE"/>
    <property type="match status" value="1"/>
</dbReference>
<proteinExistence type="inferred from homology"/>
<name>A0ABT7UHX7_9FIRM</name>
<protein>
    <submittedName>
        <fullName evidence="2">ROK family protein</fullName>
    </submittedName>
</protein>
<dbReference type="PANTHER" id="PTHR18964">
    <property type="entry name" value="ROK (REPRESSOR, ORF, KINASE) FAMILY"/>
    <property type="match status" value="1"/>
</dbReference>
<evidence type="ECO:0000256" key="1">
    <source>
        <dbReference type="ARBA" id="ARBA00006479"/>
    </source>
</evidence>
<accession>A0ABT7UHX7</accession>
<dbReference type="Pfam" id="PF00480">
    <property type="entry name" value="ROK"/>
    <property type="match status" value="1"/>
</dbReference>
<dbReference type="CDD" id="cd24152">
    <property type="entry name" value="ASKHA_NBD_ROK-like"/>
    <property type="match status" value="1"/>
</dbReference>
<dbReference type="InterPro" id="IPR000600">
    <property type="entry name" value="ROK"/>
</dbReference>
<dbReference type="Proteomes" id="UP001529275">
    <property type="component" value="Unassembled WGS sequence"/>
</dbReference>
<evidence type="ECO:0000313" key="2">
    <source>
        <dbReference type="EMBL" id="MDM8195755.1"/>
    </source>
</evidence>
<keyword evidence="3" id="KW-1185">Reference proteome</keyword>
<sequence length="295" mass="32700">MKKYLCVDVGGTAIKMGILDEEGTIYETKKVKVPPTIEEMYQVIVDAFFHEDNLEGVALSMPGAVDSEKGIIGGSSAIDYIHGPHIKEDLESRLHVRVEMENDANCAALAEVWKGAASDVDDCCFIVSGTGIGGAVVKNRRIHKGVHLHGGEFGYMIAQFDFDTHEMHTWSEMGSTVAVVKNVAKAKGIDASSLNGQDIFDHYHDDPIYEKYVDQYYYVLANGIYNLQYAYDPQKIVIGGGISARSDLLDEVNQRLDVIFKTFTHAKVRPTVFTCQYQNEANLLGALFHFFTVNS</sequence>
<dbReference type="Gene3D" id="3.30.420.40">
    <property type="match status" value="2"/>
</dbReference>
<dbReference type="EMBL" id="JAUDCK010000014">
    <property type="protein sequence ID" value="MDM8195755.1"/>
    <property type="molecule type" value="Genomic_DNA"/>
</dbReference>
<gene>
    <name evidence="2" type="ORF">QUV98_05430</name>
</gene>
<comment type="similarity">
    <text evidence="1">Belongs to the ROK (NagC/XylR) family.</text>
</comment>
<dbReference type="InterPro" id="IPR043129">
    <property type="entry name" value="ATPase_NBD"/>
</dbReference>
<dbReference type="RefSeq" id="WP_087297956.1">
    <property type="nucleotide sequence ID" value="NZ_JAUDCK010000014.1"/>
</dbReference>
<comment type="caution">
    <text evidence="2">The sequence shown here is derived from an EMBL/GenBank/DDBJ whole genome shotgun (WGS) entry which is preliminary data.</text>
</comment>
<organism evidence="2 3">
    <name type="scientific">Massilimicrobiota timonensis</name>
    <dbReference type="NCBI Taxonomy" id="1776392"/>
    <lineage>
        <taxon>Bacteria</taxon>
        <taxon>Bacillati</taxon>
        <taxon>Bacillota</taxon>
        <taxon>Erysipelotrichia</taxon>
        <taxon>Erysipelotrichales</taxon>
        <taxon>Erysipelotrichaceae</taxon>
        <taxon>Massilimicrobiota</taxon>
    </lineage>
</organism>
<reference evidence="3" key="1">
    <citation type="submission" date="2023-06" db="EMBL/GenBank/DDBJ databases">
        <title>Identification and characterization of horizontal gene transfer across gut microbiota members of farm animals based on homology search.</title>
        <authorList>
            <person name="Zeman M."/>
            <person name="Kubasova T."/>
            <person name="Jahodarova E."/>
            <person name="Nykrynova M."/>
            <person name="Rychlik I."/>
        </authorList>
    </citation>
    <scope>NUCLEOTIDE SEQUENCE [LARGE SCALE GENOMIC DNA]</scope>
    <source>
        <strain evidence="3">ET341</strain>
    </source>
</reference>